<keyword evidence="2" id="KW-1185">Reference proteome</keyword>
<dbReference type="RefSeq" id="WP_249865347.1">
    <property type="nucleotide sequence ID" value="NZ_CP027059.1"/>
</dbReference>
<reference evidence="1" key="2">
    <citation type="journal article" date="2021" name="J Anim Sci Technol">
        <title>Complete genome sequence of Paenibacillus konkukensis sp. nov. SK3146 as a potential probiotic strain.</title>
        <authorList>
            <person name="Jung H.I."/>
            <person name="Park S."/>
            <person name="Niu K.M."/>
            <person name="Lee S.W."/>
            <person name="Kothari D."/>
            <person name="Yi K.J."/>
            <person name="Kim S.K."/>
        </authorList>
    </citation>
    <scope>NUCLEOTIDE SEQUENCE</scope>
    <source>
        <strain evidence="1">SK3146</strain>
    </source>
</reference>
<dbReference type="InterPro" id="IPR009363">
    <property type="entry name" value="Phage_Mu_Gp16"/>
</dbReference>
<sequence>MSRAARTEKRTPEQNRKIWALAGELGFDETLLRDLVERLTGQRSTSVLTILQANLLIEEMNRLAGKQTAAQATRRPGMATPEQLHKIRTLERELGWADNPKRLQAFTKKYCGGVARLEWLGFGQARTLIESLKAVLRREQNRQHG</sequence>
<protein>
    <recommendedName>
        <fullName evidence="3">Regulatory protein GemA</fullName>
    </recommendedName>
</protein>
<dbReference type="Pfam" id="PF06252">
    <property type="entry name" value="GemA"/>
    <property type="match status" value="1"/>
</dbReference>
<evidence type="ECO:0000313" key="1">
    <source>
        <dbReference type="EMBL" id="UQZ83299.1"/>
    </source>
</evidence>
<accession>A0ABY4RNK6</accession>
<gene>
    <name evidence="1" type="ORF">SK3146_02486</name>
</gene>
<reference evidence="1" key="1">
    <citation type="submission" date="2018-02" db="EMBL/GenBank/DDBJ databases">
        <authorList>
            <person name="Kim S.-K."/>
            <person name="Jung H.-I."/>
            <person name="Lee S.-W."/>
        </authorList>
    </citation>
    <scope>NUCLEOTIDE SEQUENCE</scope>
    <source>
        <strain evidence="1">SK3146</strain>
    </source>
</reference>
<dbReference type="EMBL" id="CP027059">
    <property type="protein sequence ID" value="UQZ83299.1"/>
    <property type="molecule type" value="Genomic_DNA"/>
</dbReference>
<dbReference type="Proteomes" id="UP001057134">
    <property type="component" value="Chromosome"/>
</dbReference>
<proteinExistence type="predicted"/>
<evidence type="ECO:0008006" key="3">
    <source>
        <dbReference type="Google" id="ProtNLM"/>
    </source>
</evidence>
<evidence type="ECO:0000313" key="2">
    <source>
        <dbReference type="Proteomes" id="UP001057134"/>
    </source>
</evidence>
<organism evidence="1 2">
    <name type="scientific">Paenibacillus konkukensis</name>
    <dbReference type="NCBI Taxonomy" id="2020716"/>
    <lineage>
        <taxon>Bacteria</taxon>
        <taxon>Bacillati</taxon>
        <taxon>Bacillota</taxon>
        <taxon>Bacilli</taxon>
        <taxon>Bacillales</taxon>
        <taxon>Paenibacillaceae</taxon>
        <taxon>Paenibacillus</taxon>
    </lineage>
</organism>
<name>A0ABY4RNK6_9BACL</name>